<gene>
    <name evidence="2" type="ORF">CMUC_0887</name>
</gene>
<dbReference type="CDD" id="cd00093">
    <property type="entry name" value="HTH_XRE"/>
    <property type="match status" value="1"/>
</dbReference>
<dbReference type="GO" id="GO:0003677">
    <property type="term" value="F:DNA binding"/>
    <property type="evidence" value="ECO:0007669"/>
    <property type="project" value="InterPro"/>
</dbReference>
<feature type="domain" description="HTH cro/C1-type" evidence="1">
    <location>
        <begin position="116"/>
        <end position="144"/>
    </location>
</feature>
<name>A0A6G5QGP9_9BACT</name>
<dbReference type="AlphaFoldDB" id="A0A6G5QGP9"/>
<evidence type="ECO:0000259" key="1">
    <source>
        <dbReference type="PROSITE" id="PS50943"/>
    </source>
</evidence>
<accession>A0A6G5QGP9</accession>
<keyword evidence="3" id="KW-1185">Reference proteome</keyword>
<dbReference type="SUPFAM" id="SSF47413">
    <property type="entry name" value="lambda repressor-like DNA-binding domains"/>
    <property type="match status" value="1"/>
</dbReference>
<dbReference type="EMBL" id="CP012542">
    <property type="protein sequence ID" value="QCD44676.1"/>
    <property type="molecule type" value="Genomic_DNA"/>
</dbReference>
<evidence type="ECO:0000313" key="3">
    <source>
        <dbReference type="Proteomes" id="UP000503264"/>
    </source>
</evidence>
<protein>
    <recommendedName>
        <fullName evidence="1">HTH cro/C1-type domain-containing protein</fullName>
    </recommendedName>
</protein>
<proteinExistence type="predicted"/>
<dbReference type="Gene3D" id="1.10.260.40">
    <property type="entry name" value="lambda repressor-like DNA-binding domains"/>
    <property type="match status" value="1"/>
</dbReference>
<evidence type="ECO:0000313" key="2">
    <source>
        <dbReference type="EMBL" id="QCD44676.1"/>
    </source>
</evidence>
<reference evidence="2 3" key="1">
    <citation type="submission" date="2016-07" db="EMBL/GenBank/DDBJ databases">
        <title>Comparative genomics of the Campylobacter concisus group.</title>
        <authorList>
            <person name="Miller W.G."/>
            <person name="Yee E."/>
            <person name="Chapman M.H."/>
            <person name="Huynh S."/>
            <person name="Bono J.L."/>
            <person name="On S.L.W."/>
            <person name="StLeger J."/>
            <person name="Foster G."/>
            <person name="Parker C.T."/>
        </authorList>
    </citation>
    <scope>NUCLEOTIDE SEQUENCE [LARGE SCALE GENOMIC DNA]</scope>
    <source>
        <strain evidence="2 3">CCUG 21559</strain>
    </source>
</reference>
<dbReference type="Proteomes" id="UP000503264">
    <property type="component" value="Chromosome"/>
</dbReference>
<dbReference type="PROSITE" id="PS50943">
    <property type="entry name" value="HTH_CROC1"/>
    <property type="match status" value="1"/>
</dbReference>
<dbReference type="RefSeq" id="WP_169753615.1">
    <property type="nucleotide sequence ID" value="NZ_CP012542.1"/>
</dbReference>
<dbReference type="InterPro" id="IPR001387">
    <property type="entry name" value="Cro/C1-type_HTH"/>
</dbReference>
<dbReference type="InterPro" id="IPR010982">
    <property type="entry name" value="Lambda_DNA-bd_dom_sf"/>
</dbReference>
<sequence>MVDDKKEFQYKVIEPIMRDYCSNETYCNSTEELFKLIVKCIEQILHYEYNYLNPEKLKQDMYNTIMIPILHIPAPKEDDKTKAIYLNLLKIEDWFDDIKIFKQKMEEIGLLDTNIVKHVCKELGITQRELAEIIKVNDGTVRQWSSKGDVMPNVEVTLNLLLENHKLKSQLDKIKGFAELLAEIQR</sequence>
<organism evidence="2 3">
    <name type="scientific">Campylobacter mucosalis CCUG 21559</name>
    <dbReference type="NCBI Taxonomy" id="1032067"/>
    <lineage>
        <taxon>Bacteria</taxon>
        <taxon>Pseudomonadati</taxon>
        <taxon>Campylobacterota</taxon>
        <taxon>Epsilonproteobacteria</taxon>
        <taxon>Campylobacterales</taxon>
        <taxon>Campylobacteraceae</taxon>
        <taxon>Campylobacter</taxon>
    </lineage>
</organism>